<accession>A0A1V6P889</accession>
<feature type="compositionally biased region" description="Basic and acidic residues" evidence="1">
    <location>
        <begin position="323"/>
        <end position="339"/>
    </location>
</feature>
<keyword evidence="3" id="KW-1185">Reference proteome</keyword>
<feature type="compositionally biased region" description="Low complexity" evidence="1">
    <location>
        <begin position="469"/>
        <end position="479"/>
    </location>
</feature>
<organism evidence="2 3">
    <name type="scientific">Penicillium decumbens</name>
    <dbReference type="NCBI Taxonomy" id="69771"/>
    <lineage>
        <taxon>Eukaryota</taxon>
        <taxon>Fungi</taxon>
        <taxon>Dikarya</taxon>
        <taxon>Ascomycota</taxon>
        <taxon>Pezizomycotina</taxon>
        <taxon>Eurotiomycetes</taxon>
        <taxon>Eurotiomycetidae</taxon>
        <taxon>Eurotiales</taxon>
        <taxon>Aspergillaceae</taxon>
        <taxon>Penicillium</taxon>
    </lineage>
</organism>
<comment type="caution">
    <text evidence="2">The sequence shown here is derived from an EMBL/GenBank/DDBJ whole genome shotgun (WGS) entry which is preliminary data.</text>
</comment>
<name>A0A1V6P889_PENDC</name>
<dbReference type="Proteomes" id="UP000191522">
    <property type="component" value="Unassembled WGS sequence"/>
</dbReference>
<feature type="compositionally biased region" description="Basic and acidic residues" evidence="1">
    <location>
        <begin position="352"/>
        <end position="369"/>
    </location>
</feature>
<protein>
    <submittedName>
        <fullName evidence="2">Uncharacterized protein</fullName>
    </submittedName>
</protein>
<dbReference type="OrthoDB" id="5389734at2759"/>
<sequence>MAALDMDNTIATDARVDSEEQPACSAVADTQLASHPSHPIPQLQGPFEESILEANEGLAEEWAVDIDAQTRRRDLLENDEYERLCGRKWRQRDAERYHPFWKLVSQMVFGVHLLAKRLAKSDIDVMKILQGHVDELDGFLQRTTEDFSIIHLDVRTRIQYLSLPLANLDVFDEMLQDRNFRLSLVAYNDQIEHAVDRFTLAITDSLRDLQKGKEAMGALWHYIRQLADEGCFESDRLKLFYEAMKGNMEGWVDALSKLRRRGTALSKALGQLAFAVTEMQRRVGVASRKDVRSMIKMANGGPARTKSVSQRLFLKRSGPPGARLRDKPLPRDPLLKPETPRPASQAVNTPVEKGDTHPDGAKDTKRESALPKVMNRAKSCSALVGGCDSGDSGAIPPRTPRRLTKRLSKPFLSKRSVSEKTDLPRDRPSTAPAQTLKSRSPSIEQLKAMWANGRPRTQQFTAKSPPRPRQQVSQPPDSSETMKDQISQFLKTDRVVEAWENITAKADCCGRTAIKTKEWPSSIFRAKPSNNLRAPGKAVPSGTELEKQMSWAQEPQFLNTYSLKQKPEMSPRIHVLSVQMALDEELTVAQEGEETSDVGGDTGSIAGSIITALPALPPPTPPSIPPAATVYRPRTVDCAKA</sequence>
<feature type="region of interest" description="Disordered" evidence="1">
    <location>
        <begin position="315"/>
        <end position="483"/>
    </location>
</feature>
<evidence type="ECO:0000313" key="2">
    <source>
        <dbReference type="EMBL" id="OQD73195.1"/>
    </source>
</evidence>
<evidence type="ECO:0000256" key="1">
    <source>
        <dbReference type="SAM" id="MobiDB-lite"/>
    </source>
</evidence>
<feature type="compositionally biased region" description="Basic residues" evidence="1">
    <location>
        <begin position="399"/>
        <end position="408"/>
    </location>
</feature>
<dbReference type="STRING" id="69771.A0A1V6P889"/>
<dbReference type="OMA" id="YNDQIEH"/>
<feature type="compositionally biased region" description="Basic and acidic residues" evidence="1">
    <location>
        <begin position="416"/>
        <end position="428"/>
    </location>
</feature>
<evidence type="ECO:0000313" key="3">
    <source>
        <dbReference type="Proteomes" id="UP000191522"/>
    </source>
</evidence>
<feature type="compositionally biased region" description="Polar residues" evidence="1">
    <location>
        <begin position="431"/>
        <end position="443"/>
    </location>
</feature>
<gene>
    <name evidence="2" type="ORF">PENDEC_c016G00007</name>
</gene>
<dbReference type="EMBL" id="MDYL01000016">
    <property type="protein sequence ID" value="OQD73195.1"/>
    <property type="molecule type" value="Genomic_DNA"/>
</dbReference>
<proteinExistence type="predicted"/>
<reference evidence="3" key="1">
    <citation type="journal article" date="2017" name="Nat. Microbiol.">
        <title>Global analysis of biosynthetic gene clusters reveals vast potential of secondary metabolite production in Penicillium species.</title>
        <authorList>
            <person name="Nielsen J.C."/>
            <person name="Grijseels S."/>
            <person name="Prigent S."/>
            <person name="Ji B."/>
            <person name="Dainat J."/>
            <person name="Nielsen K.F."/>
            <person name="Frisvad J.C."/>
            <person name="Workman M."/>
            <person name="Nielsen J."/>
        </authorList>
    </citation>
    <scope>NUCLEOTIDE SEQUENCE [LARGE SCALE GENOMIC DNA]</scope>
    <source>
        <strain evidence="3">IBT 11843</strain>
    </source>
</reference>
<dbReference type="AlphaFoldDB" id="A0A1V6P889"/>